<evidence type="ECO:0000259" key="6">
    <source>
        <dbReference type="PROSITE" id="PS50048"/>
    </source>
</evidence>
<dbReference type="InterPro" id="IPR036864">
    <property type="entry name" value="Zn2-C6_fun-type_DNA-bd_sf"/>
</dbReference>
<gene>
    <name evidence="7" type="ORF">BO99DRAFT_468005</name>
</gene>
<evidence type="ECO:0000256" key="4">
    <source>
        <dbReference type="ARBA" id="ARBA00023242"/>
    </source>
</evidence>
<feature type="region of interest" description="Disordered" evidence="5">
    <location>
        <begin position="353"/>
        <end position="376"/>
    </location>
</feature>
<dbReference type="OMA" id="KECHFYP"/>
<dbReference type="PROSITE" id="PS00463">
    <property type="entry name" value="ZN2_CY6_FUNGAL_1"/>
    <property type="match status" value="1"/>
</dbReference>
<dbReference type="EMBL" id="KZ825186">
    <property type="protein sequence ID" value="PYI15437.1"/>
    <property type="molecule type" value="Genomic_DNA"/>
</dbReference>
<dbReference type="GO" id="GO:0003677">
    <property type="term" value="F:DNA binding"/>
    <property type="evidence" value="ECO:0007669"/>
    <property type="project" value="UniProtKB-KW"/>
</dbReference>
<reference evidence="7 8" key="1">
    <citation type="submission" date="2018-02" db="EMBL/GenBank/DDBJ databases">
        <title>The genomes of Aspergillus section Nigri reveals drivers in fungal speciation.</title>
        <authorList>
            <consortium name="DOE Joint Genome Institute"/>
            <person name="Vesth T.C."/>
            <person name="Nybo J."/>
            <person name="Theobald S."/>
            <person name="Brandl J."/>
            <person name="Frisvad J.C."/>
            <person name="Nielsen K.F."/>
            <person name="Lyhne E.K."/>
            <person name="Kogle M.E."/>
            <person name="Kuo A."/>
            <person name="Riley R."/>
            <person name="Clum A."/>
            <person name="Nolan M."/>
            <person name="Lipzen A."/>
            <person name="Salamov A."/>
            <person name="Henrissat B."/>
            <person name="Wiebenga A."/>
            <person name="De vries R.P."/>
            <person name="Grigoriev I.V."/>
            <person name="Mortensen U.H."/>
            <person name="Andersen M.R."/>
            <person name="Baker S.E."/>
        </authorList>
    </citation>
    <scope>NUCLEOTIDE SEQUENCE [LARGE SCALE GENOMIC DNA]</scope>
    <source>
        <strain evidence="7 8">CBS 115571</strain>
    </source>
</reference>
<feature type="region of interest" description="Disordered" evidence="5">
    <location>
        <begin position="1"/>
        <end position="27"/>
    </location>
</feature>
<dbReference type="SMART" id="SM00066">
    <property type="entry name" value="GAL4"/>
    <property type="match status" value="1"/>
</dbReference>
<evidence type="ECO:0000256" key="5">
    <source>
        <dbReference type="SAM" id="MobiDB-lite"/>
    </source>
</evidence>
<dbReference type="PANTHER" id="PTHR48192">
    <property type="entry name" value="ZN(2)-C6 FUNGAL-TYPE DOMAIN-CONTAINING PROTEIN"/>
    <property type="match status" value="1"/>
</dbReference>
<dbReference type="PROSITE" id="PS50048">
    <property type="entry name" value="ZN2_CY6_FUNGAL_2"/>
    <property type="match status" value="1"/>
</dbReference>
<feature type="region of interest" description="Disordered" evidence="5">
    <location>
        <begin position="292"/>
        <end position="323"/>
    </location>
</feature>
<feature type="domain" description="Zn(2)-C6 fungal-type" evidence="6">
    <location>
        <begin position="39"/>
        <end position="73"/>
    </location>
</feature>
<dbReference type="Pfam" id="PF00172">
    <property type="entry name" value="Zn_clus"/>
    <property type="match status" value="1"/>
</dbReference>
<accession>A0A2V5HU52</accession>
<keyword evidence="2" id="KW-0238">DNA-binding</keyword>
<dbReference type="GO" id="GO:0000981">
    <property type="term" value="F:DNA-binding transcription factor activity, RNA polymerase II-specific"/>
    <property type="evidence" value="ECO:0007669"/>
    <property type="project" value="InterPro"/>
</dbReference>
<evidence type="ECO:0000256" key="2">
    <source>
        <dbReference type="ARBA" id="ARBA00023125"/>
    </source>
</evidence>
<dbReference type="Proteomes" id="UP000249829">
    <property type="component" value="Unassembled WGS sequence"/>
</dbReference>
<sequence length="376" mass="40084">MPSLVQNIDPSPIPQGAIMESSAADKKRNKLGYHRTSVACVHCRRRKIRCLLAADDAQGRCENCIRLRKECQFFPVDQQPPIEKKSRPSSRLETASTDPSTASSSPPTLTGDQTEAYFPYQSMALGANTDVSGFNAAVFPGNPMATFAPGLWISHEARSVPSSEFAPHPSIDPSTVAWDEFTTIPDQQMLASMAVGKTMMNVPANVWAPTPGQMAPMPTASPLPATPTVPSQNPALNAAPTYAMQPDGSVWQVAPTRSMTFPAQPTDMAAPYPNPAQFVQPLPADLKRRMTSPAQSFPGVPMNPQSPPSADLQGTPVSVSYPGQPGTMGYPGWQDVNAMSPMSVVQYPMYAGDPVQQAGFGSPPPMGHPGPGQSPQ</sequence>
<keyword evidence="1" id="KW-0805">Transcription regulation</keyword>
<evidence type="ECO:0000256" key="3">
    <source>
        <dbReference type="ARBA" id="ARBA00023163"/>
    </source>
</evidence>
<dbReference type="Gene3D" id="4.10.240.10">
    <property type="entry name" value="Zn(2)-C6 fungal-type DNA-binding domain"/>
    <property type="match status" value="1"/>
</dbReference>
<keyword evidence="3" id="KW-0804">Transcription</keyword>
<evidence type="ECO:0000313" key="7">
    <source>
        <dbReference type="EMBL" id="PYI15437.1"/>
    </source>
</evidence>
<dbReference type="GO" id="GO:0008270">
    <property type="term" value="F:zinc ion binding"/>
    <property type="evidence" value="ECO:0007669"/>
    <property type="project" value="InterPro"/>
</dbReference>
<feature type="compositionally biased region" description="Low complexity" evidence="5">
    <location>
        <begin position="94"/>
        <end position="110"/>
    </location>
</feature>
<evidence type="ECO:0000256" key="1">
    <source>
        <dbReference type="ARBA" id="ARBA00023015"/>
    </source>
</evidence>
<name>A0A2V5HU52_ASPV1</name>
<dbReference type="CDD" id="cd00067">
    <property type="entry name" value="GAL4"/>
    <property type="match status" value="1"/>
</dbReference>
<feature type="compositionally biased region" description="Pro residues" evidence="5">
    <location>
        <begin position="362"/>
        <end position="376"/>
    </location>
</feature>
<proteinExistence type="predicted"/>
<evidence type="ECO:0000313" key="8">
    <source>
        <dbReference type="Proteomes" id="UP000249829"/>
    </source>
</evidence>
<feature type="region of interest" description="Disordered" evidence="5">
    <location>
        <begin position="79"/>
        <end position="113"/>
    </location>
</feature>
<keyword evidence="8" id="KW-1185">Reference proteome</keyword>
<dbReference type="STRING" id="1450538.A0A2V5HU52"/>
<dbReference type="InterPro" id="IPR001138">
    <property type="entry name" value="Zn2Cys6_DnaBD"/>
</dbReference>
<dbReference type="PANTHER" id="PTHR48192:SF1">
    <property type="entry name" value="ZN(II)2CYS6 TRANSCRIPTION FACTOR (EUROFUNG)"/>
    <property type="match status" value="1"/>
</dbReference>
<dbReference type="AlphaFoldDB" id="A0A2V5HU52"/>
<protein>
    <recommendedName>
        <fullName evidence="6">Zn(2)-C6 fungal-type domain-containing protein</fullName>
    </recommendedName>
</protein>
<keyword evidence="4" id="KW-0539">Nucleus</keyword>
<dbReference type="SUPFAM" id="SSF57701">
    <property type="entry name" value="Zn2/Cys6 DNA-binding domain"/>
    <property type="match status" value="1"/>
</dbReference>
<organism evidence="7 8">
    <name type="scientific">Aspergillus violaceofuscus (strain CBS 115571)</name>
    <dbReference type="NCBI Taxonomy" id="1450538"/>
    <lineage>
        <taxon>Eukaryota</taxon>
        <taxon>Fungi</taxon>
        <taxon>Dikarya</taxon>
        <taxon>Ascomycota</taxon>
        <taxon>Pezizomycotina</taxon>
        <taxon>Eurotiomycetes</taxon>
        <taxon>Eurotiomycetidae</taxon>
        <taxon>Eurotiales</taxon>
        <taxon>Aspergillaceae</taxon>
        <taxon>Aspergillus</taxon>
    </lineage>
</organism>